<gene>
    <name evidence="2" type="ORF">HNR06_000032</name>
</gene>
<dbReference type="Gene3D" id="1.10.260.40">
    <property type="entry name" value="lambda repressor-like DNA-binding domains"/>
    <property type="match status" value="1"/>
</dbReference>
<dbReference type="InterPro" id="IPR010982">
    <property type="entry name" value="Lambda_DNA-bd_dom_sf"/>
</dbReference>
<dbReference type="Proteomes" id="UP000584931">
    <property type="component" value="Unassembled WGS sequence"/>
</dbReference>
<proteinExistence type="predicted"/>
<feature type="domain" description="HTH cro/C1-type" evidence="1">
    <location>
        <begin position="35"/>
        <end position="81"/>
    </location>
</feature>
<evidence type="ECO:0000313" key="2">
    <source>
        <dbReference type="EMBL" id="NYH50443.1"/>
    </source>
</evidence>
<sequence>MKFQEGREAGAMSSKESPTIAQWQLAQALTALRGGKSQRQLARELDVDASTLVRWEGGETVPREKQLRKVLAHFGISEHETEQLVKLRTDAAAPSWWQDSDVAKAYGQYIDLERVATQIATYQDRLVPGLLQTEAYARAILVAGHPRATAEEIDDLLHVRMKRQEEWESGETLFWAIIDQAALEKHIGGAQVMLDQVKHLQKIADHPRVDLQILPNSAGAHAALQSGSFVLLEVDSPVLQAVYIEAHTRNLLLDHPKEVAAHRRLLDHLRAAAANTPETNSLLLRLINEYESVEG</sequence>
<dbReference type="EMBL" id="JACCHL010000001">
    <property type="protein sequence ID" value="NYH50443.1"/>
    <property type="molecule type" value="Genomic_DNA"/>
</dbReference>
<dbReference type="SUPFAM" id="SSF47413">
    <property type="entry name" value="lambda repressor-like DNA-binding domains"/>
    <property type="match status" value="1"/>
</dbReference>
<dbReference type="InterPro" id="IPR001387">
    <property type="entry name" value="Cro/C1-type_HTH"/>
</dbReference>
<dbReference type="GO" id="GO:0003677">
    <property type="term" value="F:DNA binding"/>
    <property type="evidence" value="ECO:0007669"/>
    <property type="project" value="InterPro"/>
</dbReference>
<dbReference type="SMART" id="SM00530">
    <property type="entry name" value="HTH_XRE"/>
    <property type="match status" value="1"/>
</dbReference>
<reference evidence="2 3" key="1">
    <citation type="submission" date="2020-07" db="EMBL/GenBank/DDBJ databases">
        <title>Sequencing the genomes of 1000 actinobacteria strains.</title>
        <authorList>
            <person name="Klenk H.-P."/>
        </authorList>
    </citation>
    <scope>NUCLEOTIDE SEQUENCE [LARGE SCALE GENOMIC DNA]</scope>
    <source>
        <strain evidence="2 3">DSM 45278</strain>
    </source>
</reference>
<dbReference type="RefSeq" id="WP_179808787.1">
    <property type="nucleotide sequence ID" value="NZ_JACCHL010000001.1"/>
</dbReference>
<dbReference type="Pfam" id="PF19054">
    <property type="entry name" value="DUF5753"/>
    <property type="match status" value="1"/>
</dbReference>
<dbReference type="Pfam" id="PF13560">
    <property type="entry name" value="HTH_31"/>
    <property type="match status" value="1"/>
</dbReference>
<organism evidence="2 3">
    <name type="scientific">Nocardiopsis sinuspersici</name>
    <dbReference type="NCBI Taxonomy" id="501010"/>
    <lineage>
        <taxon>Bacteria</taxon>
        <taxon>Bacillati</taxon>
        <taxon>Actinomycetota</taxon>
        <taxon>Actinomycetes</taxon>
        <taxon>Streptosporangiales</taxon>
        <taxon>Nocardiopsidaceae</taxon>
        <taxon>Nocardiopsis</taxon>
    </lineage>
</organism>
<dbReference type="PROSITE" id="PS50943">
    <property type="entry name" value="HTH_CROC1"/>
    <property type="match status" value="1"/>
</dbReference>
<accession>A0A7Y9X9D1</accession>
<dbReference type="InterPro" id="IPR043917">
    <property type="entry name" value="DUF5753"/>
</dbReference>
<comment type="caution">
    <text evidence="2">The sequence shown here is derived from an EMBL/GenBank/DDBJ whole genome shotgun (WGS) entry which is preliminary data.</text>
</comment>
<dbReference type="AlphaFoldDB" id="A0A7Y9X9D1"/>
<evidence type="ECO:0000313" key="3">
    <source>
        <dbReference type="Proteomes" id="UP000584931"/>
    </source>
</evidence>
<protein>
    <submittedName>
        <fullName evidence="2">Transcriptional regulator with XRE-family HTH domain</fullName>
    </submittedName>
</protein>
<name>A0A7Y9X9D1_9ACTN</name>
<evidence type="ECO:0000259" key="1">
    <source>
        <dbReference type="PROSITE" id="PS50943"/>
    </source>
</evidence>
<dbReference type="CDD" id="cd00093">
    <property type="entry name" value="HTH_XRE"/>
    <property type="match status" value="1"/>
</dbReference>